<evidence type="ECO:0000256" key="2">
    <source>
        <dbReference type="ARBA" id="ARBA00012438"/>
    </source>
</evidence>
<evidence type="ECO:0000256" key="1">
    <source>
        <dbReference type="ARBA" id="ARBA00000085"/>
    </source>
</evidence>
<dbReference type="Gene3D" id="3.30.450.20">
    <property type="entry name" value="PAS domain"/>
    <property type="match status" value="4"/>
</dbReference>
<dbReference type="SMART" id="SM00086">
    <property type="entry name" value="PAC"/>
    <property type="match status" value="2"/>
</dbReference>
<dbReference type="PROSITE" id="PS50112">
    <property type="entry name" value="PAS"/>
    <property type="match status" value="2"/>
</dbReference>
<feature type="domain" description="PAC" evidence="8">
    <location>
        <begin position="328"/>
        <end position="380"/>
    </location>
</feature>
<dbReference type="InterPro" id="IPR003594">
    <property type="entry name" value="HATPase_dom"/>
</dbReference>
<dbReference type="InterPro" id="IPR000014">
    <property type="entry name" value="PAS"/>
</dbReference>
<dbReference type="Gene3D" id="2.10.70.100">
    <property type="match status" value="1"/>
</dbReference>
<dbReference type="NCBIfam" id="TIGR00229">
    <property type="entry name" value="sensory_box"/>
    <property type="match status" value="2"/>
</dbReference>
<dbReference type="InterPro" id="IPR005467">
    <property type="entry name" value="His_kinase_dom"/>
</dbReference>
<dbReference type="PRINTS" id="PR00344">
    <property type="entry name" value="BCTRLSENSOR"/>
</dbReference>
<evidence type="ECO:0000313" key="10">
    <source>
        <dbReference type="Proteomes" id="UP000672097"/>
    </source>
</evidence>
<evidence type="ECO:0000259" key="8">
    <source>
        <dbReference type="PROSITE" id="PS50113"/>
    </source>
</evidence>
<dbReference type="InterPro" id="IPR036097">
    <property type="entry name" value="HisK_dim/P_sf"/>
</dbReference>
<dbReference type="InterPro" id="IPR001610">
    <property type="entry name" value="PAC"/>
</dbReference>
<organism evidence="9 10">
    <name type="scientific">Ideonella paludis</name>
    <dbReference type="NCBI Taxonomy" id="1233411"/>
    <lineage>
        <taxon>Bacteria</taxon>
        <taxon>Pseudomonadati</taxon>
        <taxon>Pseudomonadota</taxon>
        <taxon>Betaproteobacteria</taxon>
        <taxon>Burkholderiales</taxon>
        <taxon>Sphaerotilaceae</taxon>
        <taxon>Ideonella</taxon>
    </lineage>
</organism>
<comment type="catalytic activity">
    <reaction evidence="1">
        <text>ATP + protein L-histidine = ADP + protein N-phospho-L-histidine.</text>
        <dbReference type="EC" id="2.7.13.3"/>
    </reaction>
</comment>
<dbReference type="InterPro" id="IPR035965">
    <property type="entry name" value="PAS-like_dom_sf"/>
</dbReference>
<feature type="domain" description="PAS" evidence="7">
    <location>
        <begin position="271"/>
        <end position="325"/>
    </location>
</feature>
<dbReference type="InterPro" id="IPR004358">
    <property type="entry name" value="Sig_transdc_His_kin-like_C"/>
</dbReference>
<sequence length="733" mass="80531">MEVVLAASPVGVQFMEHWHLPAFAADTEGHLVWANAAFAQAFEDDLTHLLGSDLRAWVSAWQGPTAWQTLSQSGAASQACGLVCFARPQRQPLWMEVSCWRVVPDALGPIMFVASDMTAQRGAQERLSESNDRLRIALEGGNDGLWDWLDTHSQDMWWSPEFVGLLGYEAGEIEPSLVSFDSLLHPDDQEATFTALAQALEGGAEYRVEFRLLTKAGGYRWFRSRAKVLRDEHGEHRRMAGSLQDIDDLKRSQERLDLALEGGSQALWDWLDTHSQTMWWSPQFYRMLGYSPGEISADLAVFDTLVHEDDQASYFEALGGALDDAPHLNVECRLKTKSGAYRWFKLLGKVFRDGSALHSRIAGSMHDIDDSKRIQADIRRRQEELGAIAAISPDGFLSFDEDYRLRFSSDAVGRLTGLDVQAAMGQTLQAVLQTLSQLSTQADLRLDEATLHEGSVQTGVTASPGRTVEFSWHQAVTAAGGASEGSDTEGTHLLRVRDVTVELEAEQIKADFLTAAAHELRTPLASVYGYTELLLNYDMPPERQKKMLATIYRQCEVLMTIVNELLDMARIDARGGQAFDLEPVDLHLLVSEVISEYPVPPDRLAPLLEAGPGPWVAQSDPTEVKQVLRNLLSNAYKYSAAPTPVVIRLGTAATLGGHSGLSISVCDQGIGMDAEQLGHATERFWRADKSGHVPGAGLGLSLAQEVAELLRGQLVLNSTLGEGTQAQVLLPMA</sequence>
<dbReference type="InterPro" id="IPR000700">
    <property type="entry name" value="PAS-assoc_C"/>
</dbReference>
<keyword evidence="5" id="KW-0418">Kinase</keyword>
<dbReference type="InterPro" id="IPR003661">
    <property type="entry name" value="HisK_dim/P_dom"/>
</dbReference>
<dbReference type="RefSeq" id="WP_210810265.1">
    <property type="nucleotide sequence ID" value="NZ_JAGQDG010000006.1"/>
</dbReference>
<comment type="caution">
    <text evidence="9">The sequence shown here is derived from an EMBL/GenBank/DDBJ whole genome shotgun (WGS) entry which is preliminary data.</text>
</comment>
<dbReference type="PROSITE" id="PS50109">
    <property type="entry name" value="HIS_KIN"/>
    <property type="match status" value="1"/>
</dbReference>
<keyword evidence="3" id="KW-0597">Phosphoprotein</keyword>
<evidence type="ECO:0000259" key="6">
    <source>
        <dbReference type="PROSITE" id="PS50109"/>
    </source>
</evidence>
<dbReference type="PANTHER" id="PTHR43304">
    <property type="entry name" value="PHYTOCHROME-LIKE PROTEIN CPH1"/>
    <property type="match status" value="1"/>
</dbReference>
<protein>
    <recommendedName>
        <fullName evidence="2">histidine kinase</fullName>
        <ecNumber evidence="2">2.7.13.3</ecNumber>
    </recommendedName>
</protein>
<accession>A0ABS5E0L6</accession>
<dbReference type="SMART" id="SM00388">
    <property type="entry name" value="HisKA"/>
    <property type="match status" value="1"/>
</dbReference>
<proteinExistence type="predicted"/>
<feature type="domain" description="Histidine kinase" evidence="6">
    <location>
        <begin position="515"/>
        <end position="733"/>
    </location>
</feature>
<dbReference type="CDD" id="cd00130">
    <property type="entry name" value="PAS"/>
    <property type="match status" value="2"/>
</dbReference>
<dbReference type="SUPFAM" id="SSF55874">
    <property type="entry name" value="ATPase domain of HSP90 chaperone/DNA topoisomerase II/histidine kinase"/>
    <property type="match status" value="1"/>
</dbReference>
<feature type="domain" description="PAS" evidence="7">
    <location>
        <begin position="149"/>
        <end position="203"/>
    </location>
</feature>
<feature type="domain" description="PAC" evidence="8">
    <location>
        <begin position="206"/>
        <end position="258"/>
    </location>
</feature>
<dbReference type="EMBL" id="JAGQDG010000006">
    <property type="protein sequence ID" value="MBQ0936869.1"/>
    <property type="molecule type" value="Genomic_DNA"/>
</dbReference>
<dbReference type="InterPro" id="IPR013655">
    <property type="entry name" value="PAS_fold_3"/>
</dbReference>
<dbReference type="Pfam" id="PF00512">
    <property type="entry name" value="HisKA"/>
    <property type="match status" value="1"/>
</dbReference>
<dbReference type="Gene3D" id="3.30.565.10">
    <property type="entry name" value="Histidine kinase-like ATPase, C-terminal domain"/>
    <property type="match status" value="1"/>
</dbReference>
<dbReference type="Pfam" id="PF02518">
    <property type="entry name" value="HATPase_c"/>
    <property type="match status" value="1"/>
</dbReference>
<dbReference type="SUPFAM" id="SSF55785">
    <property type="entry name" value="PYP-like sensor domain (PAS domain)"/>
    <property type="match status" value="4"/>
</dbReference>
<dbReference type="SMART" id="SM00387">
    <property type="entry name" value="HATPase_c"/>
    <property type="match status" value="1"/>
</dbReference>
<dbReference type="PROSITE" id="PS50113">
    <property type="entry name" value="PAC"/>
    <property type="match status" value="2"/>
</dbReference>
<name>A0ABS5E0L6_9BURK</name>
<evidence type="ECO:0000259" key="7">
    <source>
        <dbReference type="PROSITE" id="PS50112"/>
    </source>
</evidence>
<dbReference type="Pfam" id="PF08447">
    <property type="entry name" value="PAS_3"/>
    <property type="match status" value="2"/>
</dbReference>
<dbReference type="InterPro" id="IPR052162">
    <property type="entry name" value="Sensor_kinase/Photoreceptor"/>
</dbReference>
<dbReference type="Proteomes" id="UP000672097">
    <property type="component" value="Unassembled WGS sequence"/>
</dbReference>
<dbReference type="CDD" id="cd00075">
    <property type="entry name" value="HATPase"/>
    <property type="match status" value="1"/>
</dbReference>
<keyword evidence="10" id="KW-1185">Reference proteome</keyword>
<dbReference type="PANTHER" id="PTHR43304:SF1">
    <property type="entry name" value="PAC DOMAIN-CONTAINING PROTEIN"/>
    <property type="match status" value="1"/>
</dbReference>
<keyword evidence="4" id="KW-0808">Transferase</keyword>
<evidence type="ECO:0000256" key="3">
    <source>
        <dbReference type="ARBA" id="ARBA00022553"/>
    </source>
</evidence>
<dbReference type="CDD" id="cd00082">
    <property type="entry name" value="HisKA"/>
    <property type="match status" value="1"/>
</dbReference>
<evidence type="ECO:0000256" key="5">
    <source>
        <dbReference type="ARBA" id="ARBA00022777"/>
    </source>
</evidence>
<dbReference type="EC" id="2.7.13.3" evidence="2"/>
<dbReference type="Gene3D" id="1.10.287.130">
    <property type="match status" value="1"/>
</dbReference>
<gene>
    <name evidence="9" type="ORF">KAK11_16200</name>
</gene>
<dbReference type="SUPFAM" id="SSF47384">
    <property type="entry name" value="Homodimeric domain of signal transducing histidine kinase"/>
    <property type="match status" value="1"/>
</dbReference>
<reference evidence="9 10" key="1">
    <citation type="submission" date="2021-04" db="EMBL/GenBank/DDBJ databases">
        <title>The genome sequence of type strain Ideonella paludis KCTC 32238.</title>
        <authorList>
            <person name="Liu Y."/>
        </authorList>
    </citation>
    <scope>NUCLEOTIDE SEQUENCE [LARGE SCALE GENOMIC DNA]</scope>
    <source>
        <strain evidence="9 10">KCTC 32238</strain>
    </source>
</reference>
<evidence type="ECO:0000313" key="9">
    <source>
        <dbReference type="EMBL" id="MBQ0936869.1"/>
    </source>
</evidence>
<evidence type="ECO:0000256" key="4">
    <source>
        <dbReference type="ARBA" id="ARBA00022679"/>
    </source>
</evidence>
<dbReference type="SMART" id="SM00091">
    <property type="entry name" value="PAS"/>
    <property type="match status" value="4"/>
</dbReference>
<dbReference type="InterPro" id="IPR036890">
    <property type="entry name" value="HATPase_C_sf"/>
</dbReference>